<evidence type="ECO:0000259" key="2">
    <source>
        <dbReference type="Pfam" id="PF26603"/>
    </source>
</evidence>
<evidence type="ECO:0000313" key="3">
    <source>
        <dbReference type="EMBL" id="OCA70273.1"/>
    </source>
</evidence>
<keyword evidence="1" id="KW-1133">Transmembrane helix</keyword>
<comment type="caution">
    <text evidence="3">The sequence shown here is derived from an EMBL/GenBank/DDBJ whole genome shotgun (WGS) entry which is preliminary data.</text>
</comment>
<dbReference type="RefSeq" id="WP_065400765.1">
    <property type="nucleotide sequence ID" value="NZ_MAYG01000023.1"/>
</dbReference>
<dbReference type="EMBL" id="MAYG01000023">
    <property type="protein sequence ID" value="OCA70273.1"/>
    <property type="molecule type" value="Genomic_DNA"/>
</dbReference>
<protein>
    <recommendedName>
        <fullName evidence="2">DUF8188 domain-containing protein</fullName>
    </recommendedName>
</protein>
<feature type="transmembrane region" description="Helical" evidence="1">
    <location>
        <begin position="6"/>
        <end position="26"/>
    </location>
</feature>
<proteinExistence type="predicted"/>
<keyword evidence="1" id="KW-0812">Transmembrane</keyword>
<keyword evidence="1" id="KW-0472">Membrane</keyword>
<gene>
    <name evidence="3" type="ORF">BBI00_20820</name>
</gene>
<dbReference type="AlphaFoldDB" id="A0A1B8ZFA7"/>
<dbReference type="Pfam" id="PF26603">
    <property type="entry name" value="DUF8188"/>
    <property type="match status" value="1"/>
</dbReference>
<dbReference type="OrthoDB" id="1076714at2"/>
<name>A0A1B8ZFA7_9FLAO</name>
<dbReference type="Proteomes" id="UP000093432">
    <property type="component" value="Unassembled WGS sequence"/>
</dbReference>
<accession>A0A1B8ZFA7</accession>
<evidence type="ECO:0000313" key="4">
    <source>
        <dbReference type="Proteomes" id="UP000093432"/>
    </source>
</evidence>
<sequence>MKKMGFVIGLLIGIPLFIILINFLFFRGNDPSENEINSYISHSKKEMIILPQNAKTENKQYIAGLSRRGRPSAFLKKYYFYDSRHKKFFALLIFDGFDKKSNDRWWVLGDNEEGDKISVQINQDQLNDPKYGTENNPVPVFPRDIHNLKGGFTSDPFHVSDPLNFIFVEQYLKFFMPKDEFAKMFKQ</sequence>
<feature type="domain" description="DUF8188" evidence="2">
    <location>
        <begin position="33"/>
        <end position="185"/>
    </location>
</feature>
<evidence type="ECO:0000256" key="1">
    <source>
        <dbReference type="SAM" id="Phobius"/>
    </source>
</evidence>
<reference evidence="4" key="1">
    <citation type="submission" date="2016-07" db="EMBL/GenBank/DDBJ databases">
        <authorList>
            <person name="Florea S."/>
            <person name="Webb J.S."/>
            <person name="Jaromczyk J."/>
            <person name="Schardl C.L."/>
        </authorList>
    </citation>
    <scope>NUCLEOTIDE SEQUENCE [LARGE SCALE GENOMIC DNA]</scope>
    <source>
        <strain evidence="4">CC-VM-7</strain>
    </source>
</reference>
<organism evidence="3 4">
    <name type="scientific">Chryseobacterium arthrosphaerae</name>
    <dbReference type="NCBI Taxonomy" id="651561"/>
    <lineage>
        <taxon>Bacteria</taxon>
        <taxon>Pseudomonadati</taxon>
        <taxon>Bacteroidota</taxon>
        <taxon>Flavobacteriia</taxon>
        <taxon>Flavobacteriales</taxon>
        <taxon>Weeksellaceae</taxon>
        <taxon>Chryseobacterium group</taxon>
        <taxon>Chryseobacterium</taxon>
    </lineage>
</organism>
<dbReference type="STRING" id="651561.BBI00_20820"/>
<dbReference type="InterPro" id="IPR058501">
    <property type="entry name" value="DUF8188"/>
</dbReference>